<keyword evidence="1" id="KW-0496">Mitochondrion</keyword>
<organism evidence="1">
    <name type="scientific">Utricularia reniformis</name>
    <dbReference type="NCBI Taxonomy" id="192314"/>
    <lineage>
        <taxon>Eukaryota</taxon>
        <taxon>Viridiplantae</taxon>
        <taxon>Streptophyta</taxon>
        <taxon>Embryophyta</taxon>
        <taxon>Tracheophyta</taxon>
        <taxon>Spermatophyta</taxon>
        <taxon>Magnoliopsida</taxon>
        <taxon>eudicotyledons</taxon>
        <taxon>Gunneridae</taxon>
        <taxon>Pentapetalae</taxon>
        <taxon>asterids</taxon>
        <taxon>lamiids</taxon>
        <taxon>Lamiales</taxon>
        <taxon>Lentibulariaceae</taxon>
        <taxon>Utricularia</taxon>
    </lineage>
</organism>
<dbReference type="AlphaFoldDB" id="A0A1Y0B4H6"/>
<evidence type="ECO:0000313" key="1">
    <source>
        <dbReference type="EMBL" id="ART32293.1"/>
    </source>
</evidence>
<accession>A0A1Y0B4H6</accession>
<dbReference type="EMBL" id="KY774314">
    <property type="protein sequence ID" value="ART32293.1"/>
    <property type="molecule type" value="Genomic_DNA"/>
</dbReference>
<name>A0A1Y0B4H6_9LAMI</name>
<reference evidence="1" key="1">
    <citation type="submission" date="2017-03" db="EMBL/GenBank/DDBJ databases">
        <title>The mitochondrial genome of the carnivorous plant Utricularia reniformis (Lentibulariaceae): structure, comparative analysis and evolutionary landmarks.</title>
        <authorList>
            <person name="Silva S.R."/>
            <person name="Alvarenga D.O."/>
            <person name="Michael T.P."/>
            <person name="Miranda V.F.O."/>
            <person name="Varani A.M."/>
        </authorList>
    </citation>
    <scope>NUCLEOTIDE SEQUENCE</scope>
</reference>
<sequence length="43" mass="5124">MNERQLVVEYSLTDSLYYCLLFLREFSGRGDTREKKKASNAYK</sequence>
<gene>
    <name evidence="1" type="ORF">AEK19_MT2143</name>
</gene>
<geneLocation type="mitochondrion" evidence="1"/>
<protein>
    <submittedName>
        <fullName evidence="1">Uncharacterized protein</fullName>
    </submittedName>
</protein>
<proteinExistence type="predicted"/>